<feature type="non-terminal residue" evidence="1">
    <location>
        <position position="1"/>
    </location>
</feature>
<accession>A0A1F5P465</accession>
<sequence>DLEAWKQGHKIVLAIYTMTKDFPKDEIFSLTSQMRRCAVSITSNIAEGFGRQGFKEKIQFYFIARGSIIELQNQLLVAKDVGYLTIDNFRQIAAETVTAHKILNGLIKSSKVFAA</sequence>
<reference evidence="1 2" key="1">
    <citation type="journal article" date="2016" name="Nat. Commun.">
        <title>Thousands of microbial genomes shed light on interconnected biogeochemical processes in an aquifer system.</title>
        <authorList>
            <person name="Anantharaman K."/>
            <person name="Brown C.T."/>
            <person name="Hug L.A."/>
            <person name="Sharon I."/>
            <person name="Castelle C.J."/>
            <person name="Probst A.J."/>
            <person name="Thomas B.C."/>
            <person name="Singh A."/>
            <person name="Wilkins M.J."/>
            <person name="Karaoz U."/>
            <person name="Brodie E.L."/>
            <person name="Williams K.H."/>
            <person name="Hubbard S.S."/>
            <person name="Banfield J.F."/>
        </authorList>
    </citation>
    <scope>NUCLEOTIDE SEQUENCE [LARGE SCALE GENOMIC DNA]</scope>
</reference>
<name>A0A1F5P465_9BACT</name>
<dbReference type="EMBL" id="MFEN01000013">
    <property type="protein sequence ID" value="OGE84410.1"/>
    <property type="molecule type" value="Genomic_DNA"/>
</dbReference>
<dbReference type="InterPro" id="IPR012657">
    <property type="entry name" value="23S_rRNA-intervening_sequence"/>
</dbReference>
<dbReference type="Proteomes" id="UP000176339">
    <property type="component" value="Unassembled WGS sequence"/>
</dbReference>
<evidence type="ECO:0008006" key="3">
    <source>
        <dbReference type="Google" id="ProtNLM"/>
    </source>
</evidence>
<dbReference type="CDD" id="cd16377">
    <property type="entry name" value="23S_rRNA_IVP_like"/>
    <property type="match status" value="1"/>
</dbReference>
<dbReference type="PANTHER" id="PTHR38471">
    <property type="entry name" value="FOUR HELIX BUNDLE PROTEIN"/>
    <property type="match status" value="1"/>
</dbReference>
<evidence type="ECO:0000313" key="2">
    <source>
        <dbReference type="Proteomes" id="UP000176339"/>
    </source>
</evidence>
<dbReference type="InterPro" id="IPR036583">
    <property type="entry name" value="23S_rRNA_IVS_sf"/>
</dbReference>
<proteinExistence type="predicted"/>
<dbReference type="SUPFAM" id="SSF158446">
    <property type="entry name" value="IVS-encoded protein-like"/>
    <property type="match status" value="1"/>
</dbReference>
<gene>
    <name evidence="1" type="ORF">A2846_00740</name>
</gene>
<dbReference type="PANTHER" id="PTHR38471:SF2">
    <property type="entry name" value="FOUR HELIX BUNDLE PROTEIN"/>
    <property type="match status" value="1"/>
</dbReference>
<dbReference type="Gene3D" id="1.20.1440.60">
    <property type="entry name" value="23S rRNA-intervening sequence"/>
    <property type="match status" value="1"/>
</dbReference>
<protein>
    <recommendedName>
        <fullName evidence="3">Four helix bundle protein</fullName>
    </recommendedName>
</protein>
<organism evidence="1 2">
    <name type="scientific">Candidatus Doudnabacteria bacterium RIFCSPHIGHO2_01_FULL_49_9</name>
    <dbReference type="NCBI Taxonomy" id="1817827"/>
    <lineage>
        <taxon>Bacteria</taxon>
        <taxon>Candidatus Doudnaibacteriota</taxon>
    </lineage>
</organism>
<dbReference type="NCBIfam" id="TIGR02436">
    <property type="entry name" value="four helix bundle protein"/>
    <property type="match status" value="1"/>
</dbReference>
<dbReference type="Pfam" id="PF05635">
    <property type="entry name" value="23S_rRNA_IVP"/>
    <property type="match status" value="1"/>
</dbReference>
<evidence type="ECO:0000313" key="1">
    <source>
        <dbReference type="EMBL" id="OGE84410.1"/>
    </source>
</evidence>
<comment type="caution">
    <text evidence="1">The sequence shown here is derived from an EMBL/GenBank/DDBJ whole genome shotgun (WGS) entry which is preliminary data.</text>
</comment>
<dbReference type="AlphaFoldDB" id="A0A1F5P465"/>